<dbReference type="AlphaFoldDB" id="A0A6N2NIW4"/>
<sequence length="74" mass="8009">MARVSWACQYKQPKNLPPFLPPSQGSSLSDSLQDGTHLTGNGKGYCKNCCCHGSRGCKDCKRIFGIGISYVKPS</sequence>
<name>A0A6N2NIW4_SALVM</name>
<reference evidence="1" key="1">
    <citation type="submission" date="2019-03" db="EMBL/GenBank/DDBJ databases">
        <authorList>
            <person name="Mank J."/>
            <person name="Almeida P."/>
        </authorList>
    </citation>
    <scope>NUCLEOTIDE SEQUENCE</scope>
    <source>
        <strain evidence="1">78183</strain>
    </source>
</reference>
<protein>
    <submittedName>
        <fullName evidence="1">Uncharacterized protein</fullName>
    </submittedName>
</protein>
<evidence type="ECO:0000313" key="1">
    <source>
        <dbReference type="EMBL" id="VFU62156.1"/>
    </source>
</evidence>
<accession>A0A6N2NIW4</accession>
<dbReference type="EMBL" id="CAADRP010002151">
    <property type="protein sequence ID" value="VFU62156.1"/>
    <property type="molecule type" value="Genomic_DNA"/>
</dbReference>
<gene>
    <name evidence="1" type="ORF">SVIM_LOCUS468825</name>
</gene>
<proteinExistence type="predicted"/>
<organism evidence="1">
    <name type="scientific">Salix viminalis</name>
    <name type="common">Common osier</name>
    <name type="synonym">Basket willow</name>
    <dbReference type="NCBI Taxonomy" id="40686"/>
    <lineage>
        <taxon>Eukaryota</taxon>
        <taxon>Viridiplantae</taxon>
        <taxon>Streptophyta</taxon>
        <taxon>Embryophyta</taxon>
        <taxon>Tracheophyta</taxon>
        <taxon>Spermatophyta</taxon>
        <taxon>Magnoliopsida</taxon>
        <taxon>eudicotyledons</taxon>
        <taxon>Gunneridae</taxon>
        <taxon>Pentapetalae</taxon>
        <taxon>rosids</taxon>
        <taxon>fabids</taxon>
        <taxon>Malpighiales</taxon>
        <taxon>Salicaceae</taxon>
        <taxon>Saliceae</taxon>
        <taxon>Salix</taxon>
    </lineage>
</organism>